<organism evidence="1 2">
    <name type="scientific">Caballeronia insecticola</name>
    <dbReference type="NCBI Taxonomy" id="758793"/>
    <lineage>
        <taxon>Bacteria</taxon>
        <taxon>Pseudomonadati</taxon>
        <taxon>Pseudomonadota</taxon>
        <taxon>Betaproteobacteria</taxon>
        <taxon>Burkholderiales</taxon>
        <taxon>Burkholderiaceae</taxon>
        <taxon>Caballeronia</taxon>
    </lineage>
</organism>
<dbReference type="KEGG" id="buo:BRPE64_ECDS01810"/>
<geneLocation type="plasmid" evidence="1 2">
    <name>p2</name>
</geneLocation>
<name>A0A060PJF4_9BURK</name>
<dbReference type="EMBL" id="AP013062">
    <property type="protein sequence ID" value="BAO94063.1"/>
    <property type="molecule type" value="Genomic_DNA"/>
</dbReference>
<evidence type="ECO:0000313" key="1">
    <source>
        <dbReference type="EMBL" id="BAO94063.1"/>
    </source>
</evidence>
<proteinExistence type="predicted"/>
<evidence type="ECO:0000313" key="2">
    <source>
        <dbReference type="Proteomes" id="UP000013966"/>
    </source>
</evidence>
<sequence length="44" mass="5073">MKTAFARSSVPTEHDFRVPAIEISMMQDFGLFRARRAEITNQLC</sequence>
<dbReference type="HOGENOM" id="CLU_3213461_0_0_4"/>
<accession>A0A060PJF4</accession>
<reference evidence="1 2" key="1">
    <citation type="journal article" date="2013" name="Genome Announc.">
        <title>Complete Genome Sequence of Burkholderia sp. Strain RPE64, Bacterial Symbiont of the Bean Bug Riptortus pedestris.</title>
        <authorList>
            <person name="Shibata T.F."/>
            <person name="Maeda T."/>
            <person name="Nikoh N."/>
            <person name="Yamaguchi K."/>
            <person name="Oshima K."/>
            <person name="Hattori M."/>
            <person name="Nishiyama T."/>
            <person name="Hasebe M."/>
            <person name="Fukatsu T."/>
            <person name="Kikuchi Y."/>
            <person name="Shigenobu S."/>
        </authorList>
    </citation>
    <scope>NUCLEOTIDE SEQUENCE [LARGE SCALE GENOMIC DNA]</scope>
    <source>
        <plasmid evidence="1 2">p2</plasmid>
    </source>
</reference>
<protein>
    <submittedName>
        <fullName evidence="1">Uncharacterized protein</fullName>
    </submittedName>
</protein>
<reference evidence="1 2" key="2">
    <citation type="journal article" date="2018" name="Int. J. Syst. Evol. Microbiol.">
        <title>Burkholderia insecticola sp. nov., a gut symbiotic bacterium of the bean bug Riptortus pedestris.</title>
        <authorList>
            <person name="Takeshita K."/>
            <person name="Tamaki H."/>
            <person name="Ohbayashi T."/>
            <person name="Meng X.-Y."/>
            <person name="Sone T."/>
            <person name="Mitani Y."/>
            <person name="Peeters C."/>
            <person name="Kikuchi Y."/>
            <person name="Vandamme P."/>
        </authorList>
    </citation>
    <scope>NUCLEOTIDE SEQUENCE [LARGE SCALE GENOMIC DNA]</scope>
    <source>
        <strain evidence="1">RPE64</strain>
        <plasmid evidence="1 2">p2</plasmid>
    </source>
</reference>
<keyword evidence="1" id="KW-0614">Plasmid</keyword>
<gene>
    <name evidence="1" type="ORF">BRPE64_ECDS01810</name>
</gene>
<dbReference type="AlphaFoldDB" id="A0A060PJF4"/>
<keyword evidence="2" id="KW-1185">Reference proteome</keyword>
<dbReference type="Proteomes" id="UP000013966">
    <property type="component" value="Plasmid p2"/>
</dbReference>